<dbReference type="EMBL" id="QXXA01000009">
    <property type="protein sequence ID" value="NBI06980.1"/>
    <property type="molecule type" value="Genomic_DNA"/>
</dbReference>
<evidence type="ECO:0000256" key="1">
    <source>
        <dbReference type="SAM" id="Phobius"/>
    </source>
</evidence>
<keyword evidence="1" id="KW-0472">Membrane</keyword>
<evidence type="ECO:0008006" key="4">
    <source>
        <dbReference type="Google" id="ProtNLM"/>
    </source>
</evidence>
<protein>
    <recommendedName>
        <fullName evidence="4">Lipoprotein</fullName>
    </recommendedName>
</protein>
<dbReference type="AlphaFoldDB" id="A0A845QXU6"/>
<dbReference type="RefSeq" id="WP_160197447.1">
    <property type="nucleotide sequence ID" value="NZ_QXXA01000009.1"/>
</dbReference>
<keyword evidence="3" id="KW-1185">Reference proteome</keyword>
<comment type="caution">
    <text evidence="2">The sequence shown here is derived from an EMBL/GenBank/DDBJ whole genome shotgun (WGS) entry which is preliminary data.</text>
</comment>
<proteinExistence type="predicted"/>
<accession>A0A845QXU6</accession>
<organism evidence="2 3">
    <name type="scientific">Senegalia massiliensis</name>
    <dbReference type="NCBI Taxonomy" id="1720316"/>
    <lineage>
        <taxon>Bacteria</taxon>
        <taxon>Bacillati</taxon>
        <taxon>Bacillota</taxon>
        <taxon>Clostridia</taxon>
        <taxon>Eubacteriales</taxon>
        <taxon>Clostridiaceae</taxon>
        <taxon>Senegalia</taxon>
    </lineage>
</organism>
<sequence length="123" mass="13268">MKKVIGVISLVLFLFIMLQSCVAGVSNAMEGQGEISGSAGFFLAISMLIGGILVLISKDKKGVLITAIVFYIIGGLLGITNIGSYSDLAIWSVLSLVFGLLLIFHYFRNKESYSKSKKQVDVE</sequence>
<keyword evidence="1" id="KW-0812">Transmembrane</keyword>
<dbReference type="PROSITE" id="PS51257">
    <property type="entry name" value="PROKAR_LIPOPROTEIN"/>
    <property type="match status" value="1"/>
</dbReference>
<keyword evidence="1" id="KW-1133">Transmembrane helix</keyword>
<evidence type="ECO:0000313" key="3">
    <source>
        <dbReference type="Proteomes" id="UP000467132"/>
    </source>
</evidence>
<dbReference type="Proteomes" id="UP000467132">
    <property type="component" value="Unassembled WGS sequence"/>
</dbReference>
<reference evidence="2 3" key="1">
    <citation type="submission" date="2018-08" db="EMBL/GenBank/DDBJ databases">
        <title>Murine metabolic-syndrome-specific gut microbial biobank.</title>
        <authorList>
            <person name="Liu C."/>
        </authorList>
    </citation>
    <scope>NUCLEOTIDE SEQUENCE [LARGE SCALE GENOMIC DNA]</scope>
    <source>
        <strain evidence="2 3">583</strain>
    </source>
</reference>
<dbReference type="OrthoDB" id="2005058at2"/>
<evidence type="ECO:0000313" key="2">
    <source>
        <dbReference type="EMBL" id="NBI06980.1"/>
    </source>
</evidence>
<name>A0A845QXU6_9CLOT</name>
<gene>
    <name evidence="2" type="ORF">D3Z33_08955</name>
</gene>
<feature type="transmembrane region" description="Helical" evidence="1">
    <location>
        <begin position="88"/>
        <end position="107"/>
    </location>
</feature>
<feature type="transmembrane region" description="Helical" evidence="1">
    <location>
        <begin position="63"/>
        <end position="82"/>
    </location>
</feature>
<feature type="transmembrane region" description="Helical" evidence="1">
    <location>
        <begin position="39"/>
        <end position="56"/>
    </location>
</feature>